<protein>
    <submittedName>
        <fullName evidence="5">LAM_G_DOMAIN domain-containing protein</fullName>
    </submittedName>
</protein>
<feature type="region of interest" description="Disordered" evidence="1">
    <location>
        <begin position="343"/>
        <end position="366"/>
    </location>
</feature>
<evidence type="ECO:0000256" key="1">
    <source>
        <dbReference type="SAM" id="MobiDB-lite"/>
    </source>
</evidence>
<accession>A0A0N5AG20</accession>
<keyword evidence="4" id="KW-1185">Reference proteome</keyword>
<dbReference type="WBParaSite" id="SMUV_0000324701-mRNA-1">
    <property type="protein sequence ID" value="SMUV_0000324701-mRNA-1"/>
    <property type="gene ID" value="SMUV_0000324701"/>
</dbReference>
<evidence type="ECO:0000256" key="2">
    <source>
        <dbReference type="SAM" id="Phobius"/>
    </source>
</evidence>
<keyword evidence="2" id="KW-0812">Transmembrane</keyword>
<reference evidence="5" key="1">
    <citation type="submission" date="2017-02" db="UniProtKB">
        <authorList>
            <consortium name="WormBaseParasite"/>
        </authorList>
    </citation>
    <scope>IDENTIFICATION</scope>
</reference>
<feature type="compositionally biased region" description="Polar residues" evidence="1">
    <location>
        <begin position="343"/>
        <end position="360"/>
    </location>
</feature>
<proteinExistence type="predicted"/>
<sequence>MRILLLQLLFVVRLFAQPTMDNYYTTQSAPSIVDGLRNESVIVSIQLSDYKNPNLELAEAGQNCRLISDSNLSKCHFIFLITTDSESDVKQPIYSKPYVPDMNGNILTDQFHGTNNIFNRNLTMRFQIRPTQIKITVYHIGVILGENQKFIEERGVADAGTFVVRLLGENRSWSGSVQDTGRQHSSLLVSYSISCSSSLTGPNCDLLCNRSVSEANVALCKQRNTGFFSICQYITNNEVSNCHSCPWGIGNESYCKDENGGVLEIAGAGVTGKSFRTATIILGVIAGVLLLLLIIVTIYSCIVVNKKRKSEENDAPGFNYHSQLRAEGNANRPLLQASYTAQSPSVQSDSFQRLPTTNAPRFQPSLDAVPAKSSLRKTNYVPAAHVGGTSSINDTLNSSFASSVPIPPSREADV</sequence>
<evidence type="ECO:0000256" key="3">
    <source>
        <dbReference type="SAM" id="SignalP"/>
    </source>
</evidence>
<evidence type="ECO:0000313" key="5">
    <source>
        <dbReference type="WBParaSite" id="SMUV_0000324701-mRNA-1"/>
    </source>
</evidence>
<dbReference type="Proteomes" id="UP000046393">
    <property type="component" value="Unplaced"/>
</dbReference>
<feature type="chain" id="PRO_5005893038" evidence="3">
    <location>
        <begin position="17"/>
        <end position="414"/>
    </location>
</feature>
<feature type="region of interest" description="Disordered" evidence="1">
    <location>
        <begin position="392"/>
        <end position="414"/>
    </location>
</feature>
<feature type="compositionally biased region" description="Polar residues" evidence="1">
    <location>
        <begin position="392"/>
        <end position="402"/>
    </location>
</feature>
<dbReference type="AlphaFoldDB" id="A0A0N5AG20"/>
<organism evidence="4 5">
    <name type="scientific">Syphacia muris</name>
    <dbReference type="NCBI Taxonomy" id="451379"/>
    <lineage>
        <taxon>Eukaryota</taxon>
        <taxon>Metazoa</taxon>
        <taxon>Ecdysozoa</taxon>
        <taxon>Nematoda</taxon>
        <taxon>Chromadorea</taxon>
        <taxon>Rhabditida</taxon>
        <taxon>Spirurina</taxon>
        <taxon>Oxyuridomorpha</taxon>
        <taxon>Oxyuroidea</taxon>
        <taxon>Oxyuridae</taxon>
        <taxon>Syphacia</taxon>
    </lineage>
</organism>
<keyword evidence="3" id="KW-0732">Signal</keyword>
<feature type="transmembrane region" description="Helical" evidence="2">
    <location>
        <begin position="280"/>
        <end position="304"/>
    </location>
</feature>
<name>A0A0N5AG20_9BILA</name>
<keyword evidence="2" id="KW-0472">Membrane</keyword>
<evidence type="ECO:0000313" key="4">
    <source>
        <dbReference type="Proteomes" id="UP000046393"/>
    </source>
</evidence>
<feature type="signal peptide" evidence="3">
    <location>
        <begin position="1"/>
        <end position="16"/>
    </location>
</feature>
<keyword evidence="2" id="KW-1133">Transmembrane helix</keyword>